<dbReference type="EMBL" id="CAFBPM010000016">
    <property type="protein sequence ID" value="CAB5029136.1"/>
    <property type="molecule type" value="Genomic_DNA"/>
</dbReference>
<dbReference type="InterPro" id="IPR000352">
    <property type="entry name" value="Pep_chain_release_fac_I"/>
</dbReference>
<name>A0A6J6ZFX9_9ZZZZ</name>
<dbReference type="AlphaFoldDB" id="A0A6J6ZFX9"/>
<protein>
    <submittedName>
        <fullName evidence="4">Unannotated protein</fullName>
    </submittedName>
</protein>
<accession>A0A6J6ZFX9</accession>
<dbReference type="InterPro" id="IPR045853">
    <property type="entry name" value="Pep_chain_release_fac_I_sf"/>
</dbReference>
<dbReference type="GO" id="GO:0003747">
    <property type="term" value="F:translation release factor activity"/>
    <property type="evidence" value="ECO:0007669"/>
    <property type="project" value="InterPro"/>
</dbReference>
<dbReference type="GO" id="GO:0043022">
    <property type="term" value="F:ribosome binding"/>
    <property type="evidence" value="ECO:0007669"/>
    <property type="project" value="TreeGrafter"/>
</dbReference>
<dbReference type="GO" id="GO:0004045">
    <property type="term" value="F:peptidyl-tRNA hydrolase activity"/>
    <property type="evidence" value="ECO:0007669"/>
    <property type="project" value="TreeGrafter"/>
</dbReference>
<gene>
    <name evidence="4" type="ORF">UFOPK3164_00085</name>
    <name evidence="5" type="ORF">UFOPK3427_01121</name>
    <name evidence="6" type="ORF">UFOPK4112_01459</name>
</gene>
<evidence type="ECO:0000313" key="5">
    <source>
        <dbReference type="EMBL" id="CAB4875846.1"/>
    </source>
</evidence>
<dbReference type="GO" id="GO:0072344">
    <property type="term" value="P:rescue of stalled ribosome"/>
    <property type="evidence" value="ECO:0007669"/>
    <property type="project" value="TreeGrafter"/>
</dbReference>
<dbReference type="EMBL" id="CAFABE010000002">
    <property type="protein sequence ID" value="CAB4816287.1"/>
    <property type="molecule type" value="Genomic_DNA"/>
</dbReference>
<dbReference type="SUPFAM" id="SSF75620">
    <property type="entry name" value="Release factor"/>
    <property type="match status" value="1"/>
</dbReference>
<dbReference type="Pfam" id="PF00472">
    <property type="entry name" value="RF-1"/>
    <property type="match status" value="1"/>
</dbReference>
<dbReference type="PROSITE" id="PS00745">
    <property type="entry name" value="RF_PROK_I"/>
    <property type="match status" value="1"/>
</dbReference>
<dbReference type="Gene3D" id="3.30.160.20">
    <property type="match status" value="1"/>
</dbReference>
<feature type="domain" description="Prokaryotic-type class I peptide chain release factors" evidence="3">
    <location>
        <begin position="12"/>
        <end position="28"/>
    </location>
</feature>
<reference evidence="4" key="1">
    <citation type="submission" date="2020-05" db="EMBL/GenBank/DDBJ databases">
        <authorList>
            <person name="Chiriac C."/>
            <person name="Salcher M."/>
            <person name="Ghai R."/>
            <person name="Kavagutti S V."/>
        </authorList>
    </citation>
    <scope>NUCLEOTIDE SEQUENCE</scope>
</reference>
<evidence type="ECO:0000313" key="6">
    <source>
        <dbReference type="EMBL" id="CAB5029136.1"/>
    </source>
</evidence>
<dbReference type="EMBL" id="CAFBLT010000001">
    <property type="protein sequence ID" value="CAB4875846.1"/>
    <property type="molecule type" value="Genomic_DNA"/>
</dbReference>
<evidence type="ECO:0000259" key="3">
    <source>
        <dbReference type="PROSITE" id="PS00745"/>
    </source>
</evidence>
<sequence>MPESAVRFSFVRSGGPGGQHVNTSSTKVQVSIDIDACGFDEATAATLHKVFGTLVITSSSESRSQWRNRSDALRRALIAMDEALVRVRPRVATKATRRARERRLTNKAHQSQRKAERRYRDED</sequence>
<proteinExistence type="inferred from homology"/>
<comment type="similarity">
    <text evidence="1">Belongs to the prokaryotic/mitochondrial release factor family.</text>
</comment>
<evidence type="ECO:0000256" key="2">
    <source>
        <dbReference type="SAM" id="MobiDB-lite"/>
    </source>
</evidence>
<evidence type="ECO:0000313" key="4">
    <source>
        <dbReference type="EMBL" id="CAB4816287.1"/>
    </source>
</evidence>
<dbReference type="PANTHER" id="PTHR47814">
    <property type="entry name" value="PEPTIDYL-TRNA HYDROLASE ARFB"/>
    <property type="match status" value="1"/>
</dbReference>
<organism evidence="4">
    <name type="scientific">freshwater metagenome</name>
    <dbReference type="NCBI Taxonomy" id="449393"/>
    <lineage>
        <taxon>unclassified sequences</taxon>
        <taxon>metagenomes</taxon>
        <taxon>ecological metagenomes</taxon>
    </lineage>
</organism>
<dbReference type="PANTHER" id="PTHR47814:SF1">
    <property type="entry name" value="PEPTIDYL-TRNA HYDROLASE ARFB"/>
    <property type="match status" value="1"/>
</dbReference>
<evidence type="ECO:0000256" key="1">
    <source>
        <dbReference type="ARBA" id="ARBA00010835"/>
    </source>
</evidence>
<feature type="region of interest" description="Disordered" evidence="2">
    <location>
        <begin position="92"/>
        <end position="123"/>
    </location>
</feature>
<feature type="compositionally biased region" description="Basic residues" evidence="2">
    <location>
        <begin position="92"/>
        <end position="101"/>
    </location>
</feature>